<dbReference type="PANTHER" id="PTHR15901:SF15">
    <property type="entry name" value="TESTICULAR HAPLOID EXPRESSED GENE PROTEIN-LIKE"/>
    <property type="match status" value="1"/>
</dbReference>
<feature type="region of interest" description="Disordered" evidence="2">
    <location>
        <begin position="244"/>
        <end position="263"/>
    </location>
</feature>
<sequence length="368" mass="42588">MAAMAEVKGENRRHSFRRVKEKQANTLPNIQERKGSQDESDEVEYERIRQSGSERLSVAGEHRMGRQKTKTSETLVLPPINQSQFPSLNNQSTDRYKDLSRPKEQKIEWWTNVGLSKRIHFQTGQSSGRPLFYYSCGRASMVWELKPLQQQANVRVQELSRSKELHRDHRENRENVYWRDYYKYIQQREYLYSCGRNTPIWLVGKGAQSAEDRPRTRQLAEPKQPPKEYEGARQIETIIPKPALKGEPSERTQSLSFPKKRPEGPFRDPVWSVPVSAKNASATERCAELARSKSTPDSYQKPKDEMWPVSKAARRATATPRVDELSKPIVRASMDHVQFNPDAFLVKETALKGVVPKRIETLSRPIDR</sequence>
<dbReference type="OrthoDB" id="25466at2759"/>
<evidence type="ECO:0000313" key="3">
    <source>
        <dbReference type="EMBL" id="CAG2206662.1"/>
    </source>
</evidence>
<organism evidence="3 4">
    <name type="scientific">Mytilus edulis</name>
    <name type="common">Blue mussel</name>
    <dbReference type="NCBI Taxonomy" id="6550"/>
    <lineage>
        <taxon>Eukaryota</taxon>
        <taxon>Metazoa</taxon>
        <taxon>Spiralia</taxon>
        <taxon>Lophotrochozoa</taxon>
        <taxon>Mollusca</taxon>
        <taxon>Bivalvia</taxon>
        <taxon>Autobranchia</taxon>
        <taxon>Pteriomorphia</taxon>
        <taxon>Mytilida</taxon>
        <taxon>Mytiloidea</taxon>
        <taxon>Mytilidae</taxon>
        <taxon>Mytilinae</taxon>
        <taxon>Mytilus</taxon>
    </lineage>
</organism>
<feature type="region of interest" description="Disordered" evidence="2">
    <location>
        <begin position="289"/>
        <end position="322"/>
    </location>
</feature>
<feature type="compositionally biased region" description="Basic and acidic residues" evidence="2">
    <location>
        <begin position="210"/>
        <end position="230"/>
    </location>
</feature>
<evidence type="ECO:0000256" key="1">
    <source>
        <dbReference type="ARBA" id="ARBA00022737"/>
    </source>
</evidence>
<proteinExistence type="predicted"/>
<evidence type="ECO:0008006" key="5">
    <source>
        <dbReference type="Google" id="ProtNLM"/>
    </source>
</evidence>
<accession>A0A8S3RFC2</accession>
<keyword evidence="1" id="KW-0677">Repeat</keyword>
<dbReference type="Proteomes" id="UP000683360">
    <property type="component" value="Unassembled WGS sequence"/>
</dbReference>
<protein>
    <recommendedName>
        <fullName evidence="5">Testicular haploid expressed protein</fullName>
    </recommendedName>
</protein>
<dbReference type="SMART" id="SM00705">
    <property type="entry name" value="THEG"/>
    <property type="match status" value="6"/>
</dbReference>
<keyword evidence="4" id="KW-1185">Reference proteome</keyword>
<gene>
    <name evidence="3" type="ORF">MEDL_20973</name>
</gene>
<dbReference type="AlphaFoldDB" id="A0A8S3RFC2"/>
<dbReference type="Pfam" id="PF14912">
    <property type="entry name" value="THEG"/>
    <property type="match status" value="3"/>
</dbReference>
<evidence type="ECO:0000256" key="2">
    <source>
        <dbReference type="SAM" id="MobiDB-lite"/>
    </source>
</evidence>
<name>A0A8S3RFC2_MYTED</name>
<feature type="region of interest" description="Disordered" evidence="2">
    <location>
        <begin position="1"/>
        <end position="71"/>
    </location>
</feature>
<dbReference type="InterPro" id="IPR042401">
    <property type="entry name" value="SPMAP2-like"/>
</dbReference>
<comment type="caution">
    <text evidence="3">The sequence shown here is derived from an EMBL/GenBank/DDBJ whole genome shotgun (WGS) entry which is preliminary data.</text>
</comment>
<feature type="region of interest" description="Disordered" evidence="2">
    <location>
        <begin position="207"/>
        <end position="230"/>
    </location>
</feature>
<dbReference type="InterPro" id="IPR006623">
    <property type="entry name" value="THEG"/>
</dbReference>
<dbReference type="PANTHER" id="PTHR15901">
    <property type="entry name" value="TESTICULAR HAPLOID EXPRESSED GENE PROTEIN"/>
    <property type="match status" value="1"/>
</dbReference>
<reference evidence="3" key="1">
    <citation type="submission" date="2021-03" db="EMBL/GenBank/DDBJ databases">
        <authorList>
            <person name="Bekaert M."/>
        </authorList>
    </citation>
    <scope>NUCLEOTIDE SEQUENCE</scope>
</reference>
<evidence type="ECO:0000313" key="4">
    <source>
        <dbReference type="Proteomes" id="UP000683360"/>
    </source>
</evidence>
<dbReference type="EMBL" id="CAJPWZ010001057">
    <property type="protein sequence ID" value="CAG2206662.1"/>
    <property type="molecule type" value="Genomic_DNA"/>
</dbReference>